<dbReference type="InterPro" id="IPR029044">
    <property type="entry name" value="Nucleotide-diphossugar_trans"/>
</dbReference>
<sequence>MTSVANLDTWIMVPAYNEATVVRKVIEDLLRTFPKVVVVDDGSADATVDEVRATDARVVCHPMNLGAGAARQTAIEFALRDRRAQYFVTFDADGQHRADDASEMVQFMRENPVDILLGSRFLGAEAIGMSKSKKLLLSAGRVFERFQSGIALTDAHNGLRAFRRNFAQTVKLSMADMAYASELLSLIANSGLPYGEFPVTIDYSDYSKAKGQRSINSVNIATDVLLHRMLKGPRK</sequence>
<accession>A0A2T1A741</accession>
<evidence type="ECO:0000313" key="3">
    <source>
        <dbReference type="EMBL" id="PRZ44374.1"/>
    </source>
</evidence>
<dbReference type="InterPro" id="IPR001173">
    <property type="entry name" value="Glyco_trans_2-like"/>
</dbReference>
<feature type="domain" description="Glycosyltransferase 2-like" evidence="2">
    <location>
        <begin position="11"/>
        <end position="167"/>
    </location>
</feature>
<dbReference type="Gene3D" id="3.90.550.10">
    <property type="entry name" value="Spore Coat Polysaccharide Biosynthesis Protein SpsA, Chain A"/>
    <property type="match status" value="1"/>
</dbReference>
<dbReference type="Proteomes" id="UP000237752">
    <property type="component" value="Unassembled WGS sequence"/>
</dbReference>
<dbReference type="PANTHER" id="PTHR48090">
    <property type="entry name" value="UNDECAPRENYL-PHOSPHATE 4-DEOXY-4-FORMAMIDO-L-ARABINOSE TRANSFERASE-RELATED"/>
    <property type="match status" value="1"/>
</dbReference>
<evidence type="ECO:0000313" key="4">
    <source>
        <dbReference type="Proteomes" id="UP000237752"/>
    </source>
</evidence>
<keyword evidence="4" id="KW-1185">Reference proteome</keyword>
<dbReference type="EMBL" id="PVUE01000001">
    <property type="protein sequence ID" value="PRZ44374.1"/>
    <property type="molecule type" value="Genomic_DNA"/>
</dbReference>
<evidence type="ECO:0000259" key="2">
    <source>
        <dbReference type="Pfam" id="PF00535"/>
    </source>
</evidence>
<gene>
    <name evidence="3" type="ORF">CLV47_101500</name>
</gene>
<dbReference type="SUPFAM" id="SSF53448">
    <property type="entry name" value="Nucleotide-diphospho-sugar transferases"/>
    <property type="match status" value="1"/>
</dbReference>
<comment type="similarity">
    <text evidence="1">Belongs to the glycosyltransferase 2 family.</text>
</comment>
<evidence type="ECO:0000256" key="1">
    <source>
        <dbReference type="ARBA" id="ARBA00006739"/>
    </source>
</evidence>
<reference evidence="3 4" key="1">
    <citation type="submission" date="2018-03" db="EMBL/GenBank/DDBJ databases">
        <title>Genomic Encyclopedia of Archaeal and Bacterial Type Strains, Phase II (KMG-II): from individual species to whole genera.</title>
        <authorList>
            <person name="Goeker M."/>
        </authorList>
    </citation>
    <scope>NUCLEOTIDE SEQUENCE [LARGE SCALE GENOMIC DNA]</scope>
    <source>
        <strain evidence="3 4">DSM 100065</strain>
    </source>
</reference>
<dbReference type="Pfam" id="PF00535">
    <property type="entry name" value="Glycos_transf_2"/>
    <property type="match status" value="1"/>
</dbReference>
<dbReference type="GO" id="GO:0016740">
    <property type="term" value="F:transferase activity"/>
    <property type="evidence" value="ECO:0007669"/>
    <property type="project" value="UniProtKB-KW"/>
</dbReference>
<dbReference type="InterPro" id="IPR050256">
    <property type="entry name" value="Glycosyltransferase_2"/>
</dbReference>
<organism evidence="3 4">
    <name type="scientific">Antricoccus suffuscus</name>
    <dbReference type="NCBI Taxonomy" id="1629062"/>
    <lineage>
        <taxon>Bacteria</taxon>
        <taxon>Bacillati</taxon>
        <taxon>Actinomycetota</taxon>
        <taxon>Actinomycetes</taxon>
        <taxon>Geodermatophilales</taxon>
        <taxon>Antricoccaceae</taxon>
        <taxon>Antricoccus</taxon>
    </lineage>
</organism>
<dbReference type="CDD" id="cd04179">
    <property type="entry name" value="DPM_DPG-synthase_like"/>
    <property type="match status" value="1"/>
</dbReference>
<name>A0A2T1A741_9ACTN</name>
<comment type="caution">
    <text evidence="3">The sequence shown here is derived from an EMBL/GenBank/DDBJ whole genome shotgun (WGS) entry which is preliminary data.</text>
</comment>
<proteinExistence type="inferred from homology"/>
<dbReference type="AlphaFoldDB" id="A0A2T1A741"/>
<dbReference type="OrthoDB" id="9810303at2"/>
<dbReference type="PANTHER" id="PTHR48090:SF7">
    <property type="entry name" value="RFBJ PROTEIN"/>
    <property type="match status" value="1"/>
</dbReference>
<protein>
    <submittedName>
        <fullName evidence="3">Glycosyl transferase family 2</fullName>
    </submittedName>
</protein>
<keyword evidence="3" id="KW-0808">Transferase</keyword>